<keyword evidence="7" id="KW-1133">Transmembrane helix</keyword>
<evidence type="ECO:0000256" key="3">
    <source>
        <dbReference type="ARBA" id="ARBA00023235"/>
    </source>
</evidence>
<comment type="similarity">
    <text evidence="4">Belongs to the alanine racemase family.</text>
</comment>
<comment type="catalytic activity">
    <reaction evidence="4">
        <text>L-alanine = D-alanine</text>
        <dbReference type="Rhea" id="RHEA:20249"/>
        <dbReference type="ChEBI" id="CHEBI:57416"/>
        <dbReference type="ChEBI" id="CHEBI:57972"/>
        <dbReference type="EC" id="5.1.1.1"/>
    </reaction>
</comment>
<dbReference type="Pfam" id="PF00842">
    <property type="entry name" value="Ala_racemase_C"/>
    <property type="match status" value="1"/>
</dbReference>
<comment type="cofactor">
    <cofactor evidence="1 4 5">
        <name>pyridoxal 5'-phosphate</name>
        <dbReference type="ChEBI" id="CHEBI:597326"/>
    </cofactor>
</comment>
<feature type="transmembrane region" description="Helical" evidence="7">
    <location>
        <begin position="15"/>
        <end position="31"/>
    </location>
</feature>
<evidence type="ECO:0000256" key="4">
    <source>
        <dbReference type="HAMAP-Rule" id="MF_01201"/>
    </source>
</evidence>
<dbReference type="InterPro" id="IPR011079">
    <property type="entry name" value="Ala_racemase_C"/>
</dbReference>
<evidence type="ECO:0000259" key="8">
    <source>
        <dbReference type="SMART" id="SM01005"/>
    </source>
</evidence>
<dbReference type="HAMAP" id="MF_01201">
    <property type="entry name" value="Ala_racemase"/>
    <property type="match status" value="1"/>
</dbReference>
<dbReference type="SMART" id="SM01005">
    <property type="entry name" value="Ala_racemase_C"/>
    <property type="match status" value="1"/>
</dbReference>
<evidence type="ECO:0000256" key="1">
    <source>
        <dbReference type="ARBA" id="ARBA00001933"/>
    </source>
</evidence>
<dbReference type="SUPFAM" id="SSF51419">
    <property type="entry name" value="PLP-binding barrel"/>
    <property type="match status" value="1"/>
</dbReference>
<evidence type="ECO:0000256" key="6">
    <source>
        <dbReference type="PIRSR" id="PIRSR600821-52"/>
    </source>
</evidence>
<dbReference type="InterPro" id="IPR001608">
    <property type="entry name" value="Ala_racemase_N"/>
</dbReference>
<dbReference type="Gene3D" id="2.40.37.10">
    <property type="entry name" value="Lyase, Ornithine Decarboxylase, Chain A, domain 1"/>
    <property type="match status" value="1"/>
</dbReference>
<dbReference type="UniPathway" id="UPA00042">
    <property type="reaction ID" value="UER00497"/>
</dbReference>
<dbReference type="FunFam" id="3.20.20.10:FF:000002">
    <property type="entry name" value="Alanine racemase"/>
    <property type="match status" value="1"/>
</dbReference>
<organism evidence="9 10">
    <name type="scientific">candidate division TA06 bacterium</name>
    <dbReference type="NCBI Taxonomy" id="2250710"/>
    <lineage>
        <taxon>Bacteria</taxon>
        <taxon>Bacteria division TA06</taxon>
    </lineage>
</organism>
<dbReference type="GO" id="GO:0008784">
    <property type="term" value="F:alanine racemase activity"/>
    <property type="evidence" value="ECO:0007669"/>
    <property type="project" value="UniProtKB-UniRule"/>
</dbReference>
<sequence>MFIPVRRNFSAGGPIYHSSIIFLAINAYFWYKLVMSVLERRTWAKIDLDIFKNNLKHIRDFTNAELLIPIKADAYGHGSCELARVAEEFGVEYLGVAGIEEAIELREYGIKIPIVILSPVFDFDIEDIIYYNVIPTVSDIDFAKNLNDYLNKMSKSIDIFIEVDTGMGRTGFLYDVAYGKIETIKNQFTNLRIKSIFSHFSTAEDEEDDFALTQINQFKELKRKLIQSGLTDAKFHISNSAGMVRFNDPEMAIVRPGILAYGLYTSENMKKYIDVQPIMSVYSRISRIANLNKGDSVSYGRRILDRNLKVATINIGYGDGFPHCLSDKGYVAIKGKKSKIIGNVCMDLTMVDISGIDNIRVGDIATIINGEITADDLAKQCNTINYEIITRIGERVSRIYYENGKPIKVRTIASRKIHNKL</sequence>
<dbReference type="EMBL" id="QNBC01000136">
    <property type="protein sequence ID" value="RKX64747.1"/>
    <property type="molecule type" value="Genomic_DNA"/>
</dbReference>
<dbReference type="InterPro" id="IPR000821">
    <property type="entry name" value="Ala_racemase"/>
</dbReference>
<evidence type="ECO:0000313" key="10">
    <source>
        <dbReference type="Proteomes" id="UP000282321"/>
    </source>
</evidence>
<dbReference type="AlphaFoldDB" id="A0A660S579"/>
<dbReference type="SUPFAM" id="SSF50621">
    <property type="entry name" value="Alanine racemase C-terminal domain-like"/>
    <property type="match status" value="1"/>
</dbReference>
<name>A0A660S579_UNCT6</name>
<keyword evidence="7" id="KW-0812">Transmembrane</keyword>
<keyword evidence="7" id="KW-0472">Membrane</keyword>
<feature type="active site" description="Proton acceptor; specific for D-alanine" evidence="4">
    <location>
        <position position="71"/>
    </location>
</feature>
<dbReference type="Gene3D" id="3.20.20.10">
    <property type="entry name" value="Alanine racemase"/>
    <property type="match status" value="1"/>
</dbReference>
<keyword evidence="2 4" id="KW-0663">Pyridoxal phosphate</keyword>
<feature type="active site" description="Proton acceptor; specific for L-alanine" evidence="4">
    <location>
        <position position="299"/>
    </location>
</feature>
<feature type="binding site" evidence="4 6">
    <location>
        <position position="346"/>
    </location>
    <ligand>
        <name>substrate</name>
    </ligand>
</feature>
<keyword evidence="3 4" id="KW-0413">Isomerase</keyword>
<evidence type="ECO:0000256" key="2">
    <source>
        <dbReference type="ARBA" id="ARBA00022898"/>
    </source>
</evidence>
<comment type="function">
    <text evidence="4">Catalyzes the interconversion of L-alanine and D-alanine. May also act on other amino acids.</text>
</comment>
<dbReference type="GO" id="GO:0005829">
    <property type="term" value="C:cytosol"/>
    <property type="evidence" value="ECO:0007669"/>
    <property type="project" value="TreeGrafter"/>
</dbReference>
<evidence type="ECO:0000313" key="9">
    <source>
        <dbReference type="EMBL" id="RKX64747.1"/>
    </source>
</evidence>
<dbReference type="GO" id="GO:0030170">
    <property type="term" value="F:pyridoxal phosphate binding"/>
    <property type="evidence" value="ECO:0007669"/>
    <property type="project" value="UniProtKB-UniRule"/>
</dbReference>
<comment type="pathway">
    <text evidence="4">Amino-acid biosynthesis; D-alanine biosynthesis; D-alanine from L-alanine: step 1/1.</text>
</comment>
<dbReference type="PANTHER" id="PTHR30511:SF0">
    <property type="entry name" value="ALANINE RACEMASE, CATABOLIC-RELATED"/>
    <property type="match status" value="1"/>
</dbReference>
<gene>
    <name evidence="9" type="primary">alr</name>
    <name evidence="9" type="ORF">DRP44_07755</name>
</gene>
<dbReference type="EC" id="5.1.1.1" evidence="4"/>
<dbReference type="PRINTS" id="PR00992">
    <property type="entry name" value="ALARACEMASE"/>
</dbReference>
<evidence type="ECO:0000256" key="5">
    <source>
        <dbReference type="PIRSR" id="PIRSR600821-50"/>
    </source>
</evidence>
<feature type="binding site" evidence="4 6">
    <location>
        <position position="169"/>
    </location>
    <ligand>
        <name>substrate</name>
    </ligand>
</feature>
<dbReference type="CDD" id="cd00430">
    <property type="entry name" value="PLPDE_III_AR"/>
    <property type="match status" value="1"/>
</dbReference>
<dbReference type="GO" id="GO:0030632">
    <property type="term" value="P:D-alanine biosynthetic process"/>
    <property type="evidence" value="ECO:0007669"/>
    <property type="project" value="UniProtKB-UniRule"/>
</dbReference>
<protein>
    <recommendedName>
        <fullName evidence="4">Alanine racemase</fullName>
        <ecNumber evidence="4">5.1.1.1</ecNumber>
    </recommendedName>
</protein>
<dbReference type="InterPro" id="IPR009006">
    <property type="entry name" value="Ala_racemase/Decarboxylase_C"/>
</dbReference>
<proteinExistence type="inferred from homology"/>
<comment type="caution">
    <text evidence="9">The sequence shown here is derived from an EMBL/GenBank/DDBJ whole genome shotgun (WGS) entry which is preliminary data.</text>
</comment>
<dbReference type="PANTHER" id="PTHR30511">
    <property type="entry name" value="ALANINE RACEMASE"/>
    <property type="match status" value="1"/>
</dbReference>
<feature type="modified residue" description="N6-(pyridoxal phosphate)lysine" evidence="4 5">
    <location>
        <position position="71"/>
    </location>
</feature>
<accession>A0A660S579</accession>
<feature type="domain" description="Alanine racemase C-terminal" evidence="8">
    <location>
        <begin position="278"/>
        <end position="401"/>
    </location>
</feature>
<reference evidence="9 10" key="1">
    <citation type="submission" date="2018-06" db="EMBL/GenBank/DDBJ databases">
        <title>Extensive metabolic versatility and redundancy in microbially diverse, dynamic hydrothermal sediments.</title>
        <authorList>
            <person name="Dombrowski N."/>
            <person name="Teske A."/>
            <person name="Baker B.J."/>
        </authorList>
    </citation>
    <scope>NUCLEOTIDE SEQUENCE [LARGE SCALE GENOMIC DNA]</scope>
    <source>
        <strain evidence="9">B35_G9</strain>
    </source>
</reference>
<dbReference type="NCBIfam" id="TIGR00492">
    <property type="entry name" value="alr"/>
    <property type="match status" value="1"/>
</dbReference>
<evidence type="ECO:0000256" key="7">
    <source>
        <dbReference type="SAM" id="Phobius"/>
    </source>
</evidence>
<dbReference type="InterPro" id="IPR029066">
    <property type="entry name" value="PLP-binding_barrel"/>
</dbReference>
<dbReference type="Proteomes" id="UP000282321">
    <property type="component" value="Unassembled WGS sequence"/>
</dbReference>
<dbReference type="Pfam" id="PF01168">
    <property type="entry name" value="Ala_racemase_N"/>
    <property type="match status" value="1"/>
</dbReference>